<dbReference type="Gene3D" id="3.40.720.10">
    <property type="entry name" value="Alkaline Phosphatase, subunit A"/>
    <property type="match status" value="1"/>
</dbReference>
<comment type="caution">
    <text evidence="1">The sequence shown here is derived from an EMBL/GenBank/DDBJ whole genome shotgun (WGS) entry which is preliminary data.</text>
</comment>
<proteinExistence type="predicted"/>
<sequence length="311" mass="35566">MLENIKASLQKFSKFTDPGWRRKRIHHRINGPIQYKIHGPGIDYAGGDWDTLIILDACRGDLFEEFANLNRWDEYERVKSGCGATRTWFERKWNREYGDIVYVSGTPVLSRCAPGSFHRVVECWQSAINEELNAPDPEIVTDSAIEAHEEYPNKRVVVHYIQPHYPFVQDTDLHFTEFAGTEQWDVNADSRATDVWEALRAGIVDKDKVWDAYGRNLEYVLDEVDELLDTIEGRVVLSSDHGNLLGEITYPIPFREYGHPMHLAQPSLTTVPWAVNDGPRREVIEEEVGSTSDASSGEIESHLQALGYMDE</sequence>
<keyword evidence="2" id="KW-1185">Reference proteome</keyword>
<dbReference type="SUPFAM" id="SSF53649">
    <property type="entry name" value="Alkaline phosphatase-like"/>
    <property type="match status" value="1"/>
</dbReference>
<accession>A0ABD5UR61</accession>
<gene>
    <name evidence="1" type="ORF">ACFQEY_14710</name>
</gene>
<dbReference type="InterPro" id="IPR017850">
    <property type="entry name" value="Alkaline_phosphatase_core_sf"/>
</dbReference>
<protein>
    <submittedName>
        <fullName evidence="1">Uncharacterized protein</fullName>
    </submittedName>
</protein>
<evidence type="ECO:0000313" key="2">
    <source>
        <dbReference type="Proteomes" id="UP001596333"/>
    </source>
</evidence>
<dbReference type="EMBL" id="JBHSXI010000020">
    <property type="protein sequence ID" value="MFC6890248.1"/>
    <property type="molecule type" value="Genomic_DNA"/>
</dbReference>
<dbReference type="Proteomes" id="UP001596333">
    <property type="component" value="Unassembled WGS sequence"/>
</dbReference>
<organism evidence="1 2">
    <name type="scientific">Halorubrum trueperi</name>
    <dbReference type="NCBI Taxonomy" id="2004704"/>
    <lineage>
        <taxon>Archaea</taxon>
        <taxon>Methanobacteriati</taxon>
        <taxon>Methanobacteriota</taxon>
        <taxon>Stenosarchaea group</taxon>
        <taxon>Halobacteria</taxon>
        <taxon>Halobacteriales</taxon>
        <taxon>Haloferacaceae</taxon>
        <taxon>Halorubrum</taxon>
    </lineage>
</organism>
<reference evidence="1 2" key="1">
    <citation type="journal article" date="2019" name="Int. J. Syst. Evol. Microbiol.">
        <title>The Global Catalogue of Microorganisms (GCM) 10K type strain sequencing project: providing services to taxonomists for standard genome sequencing and annotation.</title>
        <authorList>
            <consortium name="The Broad Institute Genomics Platform"/>
            <consortium name="The Broad Institute Genome Sequencing Center for Infectious Disease"/>
            <person name="Wu L."/>
            <person name="Ma J."/>
        </authorList>
    </citation>
    <scope>NUCLEOTIDE SEQUENCE [LARGE SCALE GENOMIC DNA]</scope>
    <source>
        <strain evidence="1 2">Y73</strain>
    </source>
</reference>
<dbReference type="RefSeq" id="WP_379769943.1">
    <property type="nucleotide sequence ID" value="NZ_JBHSXI010000020.1"/>
</dbReference>
<dbReference type="AlphaFoldDB" id="A0ABD5UR61"/>
<name>A0ABD5UR61_9EURY</name>
<evidence type="ECO:0000313" key="1">
    <source>
        <dbReference type="EMBL" id="MFC6890248.1"/>
    </source>
</evidence>